<evidence type="ECO:0000256" key="2">
    <source>
        <dbReference type="SAM" id="SignalP"/>
    </source>
</evidence>
<accession>A0AAI8UUS0</accession>
<comment type="caution">
    <text evidence="3">The sequence shown here is derived from an EMBL/GenBank/DDBJ whole genome shotgun (WGS) entry which is preliminary data.</text>
</comment>
<keyword evidence="4" id="KW-1185">Reference proteome</keyword>
<reference evidence="3" key="1">
    <citation type="submission" date="2021-12" db="EMBL/GenBank/DDBJ databases">
        <authorList>
            <person name="King R."/>
        </authorList>
    </citation>
    <scope>NUCLEOTIDE SEQUENCE</scope>
</reference>
<name>A0AAI8UUS0_BEMTA</name>
<evidence type="ECO:0000313" key="4">
    <source>
        <dbReference type="Proteomes" id="UP001152759"/>
    </source>
</evidence>
<dbReference type="AlphaFoldDB" id="A0AAI8UUS0"/>
<feature type="coiled-coil region" evidence="1">
    <location>
        <begin position="84"/>
        <end position="111"/>
    </location>
</feature>
<sequence length="156" mass="17122">MLVHFLPLSVVFLDVIQLLSINNEGATRAAARATLDEQQQANELADSLKKWLPAGVGLLKEGVSGDQMAKNDKLLPLHSILGDSKAESRKRREITEEVLELQKEISNALGEQVVENYPEPTGGYPVPDTPEYVPNVSEVEGFIDAAQTGKRPHKRP</sequence>
<feature type="chain" id="PRO_5042562667" evidence="2">
    <location>
        <begin position="19"/>
        <end position="156"/>
    </location>
</feature>
<protein>
    <submittedName>
        <fullName evidence="3">Uncharacterized protein</fullName>
    </submittedName>
</protein>
<keyword evidence="1" id="KW-0175">Coiled coil</keyword>
<evidence type="ECO:0000256" key="1">
    <source>
        <dbReference type="SAM" id="Coils"/>
    </source>
</evidence>
<evidence type="ECO:0000313" key="3">
    <source>
        <dbReference type="EMBL" id="CAH0746952.1"/>
    </source>
</evidence>
<dbReference type="Proteomes" id="UP001152759">
    <property type="component" value="Unassembled WGS sequence"/>
</dbReference>
<keyword evidence="2" id="KW-0732">Signal</keyword>
<organism evidence="3 4">
    <name type="scientific">Bemisia tabaci</name>
    <name type="common">Sweetpotato whitefly</name>
    <name type="synonym">Aleurodes tabaci</name>
    <dbReference type="NCBI Taxonomy" id="7038"/>
    <lineage>
        <taxon>Eukaryota</taxon>
        <taxon>Metazoa</taxon>
        <taxon>Ecdysozoa</taxon>
        <taxon>Arthropoda</taxon>
        <taxon>Hexapoda</taxon>
        <taxon>Insecta</taxon>
        <taxon>Pterygota</taxon>
        <taxon>Neoptera</taxon>
        <taxon>Paraneoptera</taxon>
        <taxon>Hemiptera</taxon>
        <taxon>Sternorrhyncha</taxon>
        <taxon>Aleyrodoidea</taxon>
        <taxon>Aleyrodidae</taxon>
        <taxon>Aleyrodinae</taxon>
        <taxon>Bemisia</taxon>
    </lineage>
</organism>
<dbReference type="EMBL" id="CAKKNF020000011">
    <property type="protein sequence ID" value="CAH0746952.1"/>
    <property type="molecule type" value="Genomic_DNA"/>
</dbReference>
<feature type="signal peptide" evidence="2">
    <location>
        <begin position="1"/>
        <end position="18"/>
    </location>
</feature>
<proteinExistence type="predicted"/>
<gene>
    <name evidence="3" type="ORF">BEMITA_LOCUS100</name>
</gene>